<dbReference type="Proteomes" id="UP001066276">
    <property type="component" value="Chromosome 5"/>
</dbReference>
<dbReference type="AlphaFoldDB" id="A0AAV7RCQ1"/>
<dbReference type="EMBL" id="JANPWB010000009">
    <property type="protein sequence ID" value="KAJ1150584.1"/>
    <property type="molecule type" value="Genomic_DNA"/>
</dbReference>
<sequence>MEAPAFSNWLPLVAPRARAVEAIMVVPDVLDPHLCAGTGHGVTSSGPPQRGLKKTQDQEAGSLCFGHVTRWMIQTHLSGGWEPLCETPTYPHLEEETEFFTEK</sequence>
<proteinExistence type="predicted"/>
<name>A0AAV7RCQ1_PLEWA</name>
<gene>
    <name evidence="2" type="ORF">NDU88_003374</name>
</gene>
<reference evidence="2" key="1">
    <citation type="journal article" date="2022" name="bioRxiv">
        <title>Sequencing and chromosome-scale assembly of the giantPleurodeles waltlgenome.</title>
        <authorList>
            <person name="Brown T."/>
            <person name="Elewa A."/>
            <person name="Iarovenko S."/>
            <person name="Subramanian E."/>
            <person name="Araus A.J."/>
            <person name="Petzold A."/>
            <person name="Susuki M."/>
            <person name="Suzuki K.-i.T."/>
            <person name="Hayashi T."/>
            <person name="Toyoda A."/>
            <person name="Oliveira C."/>
            <person name="Osipova E."/>
            <person name="Leigh N.D."/>
            <person name="Simon A."/>
            <person name="Yun M.H."/>
        </authorList>
    </citation>
    <scope>NUCLEOTIDE SEQUENCE</scope>
    <source>
        <strain evidence="2">20211129_DDA</strain>
        <tissue evidence="2">Liver</tissue>
    </source>
</reference>
<protein>
    <submittedName>
        <fullName evidence="2">Uncharacterized protein</fullName>
    </submittedName>
</protein>
<keyword evidence="3" id="KW-1185">Reference proteome</keyword>
<feature type="region of interest" description="Disordered" evidence="1">
    <location>
        <begin position="36"/>
        <end position="57"/>
    </location>
</feature>
<evidence type="ECO:0000313" key="3">
    <source>
        <dbReference type="Proteomes" id="UP001066276"/>
    </source>
</evidence>
<accession>A0AAV7RCQ1</accession>
<comment type="caution">
    <text evidence="2">The sequence shown here is derived from an EMBL/GenBank/DDBJ whole genome shotgun (WGS) entry which is preliminary data.</text>
</comment>
<evidence type="ECO:0000256" key="1">
    <source>
        <dbReference type="SAM" id="MobiDB-lite"/>
    </source>
</evidence>
<organism evidence="2 3">
    <name type="scientific">Pleurodeles waltl</name>
    <name type="common">Iberian ribbed newt</name>
    <dbReference type="NCBI Taxonomy" id="8319"/>
    <lineage>
        <taxon>Eukaryota</taxon>
        <taxon>Metazoa</taxon>
        <taxon>Chordata</taxon>
        <taxon>Craniata</taxon>
        <taxon>Vertebrata</taxon>
        <taxon>Euteleostomi</taxon>
        <taxon>Amphibia</taxon>
        <taxon>Batrachia</taxon>
        <taxon>Caudata</taxon>
        <taxon>Salamandroidea</taxon>
        <taxon>Salamandridae</taxon>
        <taxon>Pleurodelinae</taxon>
        <taxon>Pleurodeles</taxon>
    </lineage>
</organism>
<evidence type="ECO:0000313" key="2">
    <source>
        <dbReference type="EMBL" id="KAJ1150584.1"/>
    </source>
</evidence>